<dbReference type="SMART" id="SM01133">
    <property type="entry name" value="DeoC"/>
    <property type="match status" value="1"/>
</dbReference>
<protein>
    <submittedName>
        <fullName evidence="1">Fructose-bisphosphate aldolase class Ia, DhnA family</fullName>
    </submittedName>
</protein>
<dbReference type="EMBL" id="FXAO01000006">
    <property type="protein sequence ID" value="SMG40870.1"/>
    <property type="molecule type" value="Genomic_DNA"/>
</dbReference>
<dbReference type="SUPFAM" id="SSF51569">
    <property type="entry name" value="Aldolase"/>
    <property type="match status" value="1"/>
</dbReference>
<organism evidence="1 2">
    <name type="scientific">Arenibacter troitsensis</name>
    <dbReference type="NCBI Taxonomy" id="188872"/>
    <lineage>
        <taxon>Bacteria</taxon>
        <taxon>Pseudomonadati</taxon>
        <taxon>Bacteroidota</taxon>
        <taxon>Flavobacteriia</taxon>
        <taxon>Flavobacteriales</taxon>
        <taxon>Flavobacteriaceae</taxon>
        <taxon>Arenibacter</taxon>
    </lineage>
</organism>
<dbReference type="Gene3D" id="3.20.20.70">
    <property type="entry name" value="Aldolase class I"/>
    <property type="match status" value="1"/>
</dbReference>
<dbReference type="InterPro" id="IPR041720">
    <property type="entry name" value="FbaB-like"/>
</dbReference>
<dbReference type="GO" id="GO:0004332">
    <property type="term" value="F:fructose-bisphosphate aldolase activity"/>
    <property type="evidence" value="ECO:0007669"/>
    <property type="project" value="InterPro"/>
</dbReference>
<evidence type="ECO:0000313" key="1">
    <source>
        <dbReference type="EMBL" id="SMG40870.1"/>
    </source>
</evidence>
<dbReference type="InterPro" id="IPR013785">
    <property type="entry name" value="Aldolase_TIM"/>
</dbReference>
<proteinExistence type="predicted"/>
<dbReference type="Proteomes" id="UP000193420">
    <property type="component" value="Unassembled WGS sequence"/>
</dbReference>
<dbReference type="AlphaFoldDB" id="A0A1X7KJK7"/>
<dbReference type="PIRSF" id="PIRSF038992">
    <property type="entry name" value="Aldolase_Ia"/>
    <property type="match status" value="1"/>
</dbReference>
<evidence type="ECO:0000313" key="2">
    <source>
        <dbReference type="Proteomes" id="UP000193420"/>
    </source>
</evidence>
<dbReference type="PANTHER" id="PTHR47916">
    <property type="entry name" value="FRUCTOSE-BISPHOSPHATE ALDOLASE CLASS 1"/>
    <property type="match status" value="1"/>
</dbReference>
<dbReference type="STRING" id="188872.SAMN03080602_02917"/>
<dbReference type="OrthoDB" id="5915071at2"/>
<gene>
    <name evidence="1" type="ORF">SAMN03080602_02917</name>
</gene>
<reference evidence="2" key="1">
    <citation type="submission" date="2017-04" db="EMBL/GenBank/DDBJ databases">
        <authorList>
            <person name="Varghese N."/>
            <person name="Submissions S."/>
        </authorList>
    </citation>
    <scope>NUCLEOTIDE SEQUENCE [LARGE SCALE GENOMIC DNA]</scope>
    <source>
        <strain evidence="2">DSM 19835</strain>
    </source>
</reference>
<dbReference type="InterPro" id="IPR002915">
    <property type="entry name" value="DeoC/FbaB/LacD_aldolase"/>
</dbReference>
<sequence length="285" mass="31944">MYISPKVRLKRMFNKSGKCLDVAIDHGIFNEFSFLDGLENVEKVIGQLVLAGPDAIQTNYGQSDILQNIPGKNKPALVMRVDVGNPYNPEIHKVMYSALQNENEPLLEALRMDAACVVCNLLLLPGEPDLHRLSIKNISRIRSECDKYGMPLMIEPLVMKSNNSRGGYQVDGNKKLIVPLVRQARELGADIIKADPTEHVEDYHEVVEAARCPVLVRGGGKEELKEIFKKTYGFLQQGTKGLVYGRNIYQHPNPAQIVKAFMAMIHKDATPEEAMEIYNNNIEKA</sequence>
<dbReference type="InterPro" id="IPR050456">
    <property type="entry name" value="DeoC/FbaB_aldolase"/>
</dbReference>
<dbReference type="PANTHER" id="PTHR47916:SF1">
    <property type="entry name" value="3-HYDROXY-5-PHOSPHONOOXYPENTANE-2,4-DIONE THIOLASE"/>
    <property type="match status" value="1"/>
</dbReference>
<accession>A0A1X7KJK7</accession>
<dbReference type="Pfam" id="PF01791">
    <property type="entry name" value="DeoC"/>
    <property type="match status" value="1"/>
</dbReference>
<keyword evidence="2" id="KW-1185">Reference proteome</keyword>
<name>A0A1X7KJK7_9FLAO</name>